<comment type="caution">
    <text evidence="3">The sequence shown here is derived from an EMBL/GenBank/DDBJ whole genome shotgun (WGS) entry which is preliminary data.</text>
</comment>
<gene>
    <name evidence="3" type="ORF">PCS_03097</name>
</gene>
<dbReference type="InterPro" id="IPR018758">
    <property type="entry name" value="FtrD-like"/>
</dbReference>
<dbReference type="EMBL" id="AOSV01000032">
    <property type="protein sequence ID" value="EMG36155.1"/>
    <property type="molecule type" value="Genomic_DNA"/>
</dbReference>
<feature type="domain" description="Membrane iron-sulfur containing protein FtrD-like" evidence="2">
    <location>
        <begin position="39"/>
        <end position="139"/>
    </location>
</feature>
<dbReference type="PROSITE" id="PS51257">
    <property type="entry name" value="PROKAR_LIPOPROTEIN"/>
    <property type="match status" value="1"/>
</dbReference>
<dbReference type="Proteomes" id="UP000011922">
    <property type="component" value="Unassembled WGS sequence"/>
</dbReference>
<evidence type="ECO:0000313" key="3">
    <source>
        <dbReference type="EMBL" id="EMG36155.1"/>
    </source>
</evidence>
<evidence type="ECO:0000313" key="4">
    <source>
        <dbReference type="Proteomes" id="UP000011922"/>
    </source>
</evidence>
<protein>
    <submittedName>
        <fullName evidence="3">Putative membrane protein</fullName>
    </submittedName>
</protein>
<evidence type="ECO:0000259" key="2">
    <source>
        <dbReference type="Pfam" id="PF10080"/>
    </source>
</evidence>
<sequence length="139" mass="15213">MRIVLLVLASLFLAACSSDSQTMSVTDGAVSVPVAELDGGQARHFSVDIDGKPVRFFLLKTSDGVTRAAFDACDVCYQEKKGYSQNGEYMICNNCGQRFHASRINEVRGGCNPAPLERSIVNDAVVLRTEDLRQGLKYF</sequence>
<dbReference type="Pfam" id="PF10080">
    <property type="entry name" value="FtrD-like"/>
    <property type="match status" value="1"/>
</dbReference>
<proteinExistence type="predicted"/>
<reference evidence="3 4" key="1">
    <citation type="journal article" date="2013" name="Genome Announc.">
        <title>Draft Genome Sequence for Desulfovibrio africanus Strain PCS.</title>
        <authorList>
            <person name="Brown S.D."/>
            <person name="Utturkar S.M."/>
            <person name="Arkin A.P."/>
            <person name="Deutschbauer A.M."/>
            <person name="Elias D.A."/>
            <person name="Hazen T.C."/>
            <person name="Chakraborty R."/>
        </authorList>
    </citation>
    <scope>NUCLEOTIDE SEQUENCE [LARGE SCALE GENOMIC DNA]</scope>
    <source>
        <strain evidence="3 4">PCS</strain>
    </source>
</reference>
<dbReference type="RefSeq" id="WP_005988760.1">
    <property type="nucleotide sequence ID" value="NZ_AOSV01000032.1"/>
</dbReference>
<organism evidence="3 4">
    <name type="scientific">Desulfocurvibacter africanus PCS</name>
    <dbReference type="NCBI Taxonomy" id="1262666"/>
    <lineage>
        <taxon>Bacteria</taxon>
        <taxon>Pseudomonadati</taxon>
        <taxon>Thermodesulfobacteriota</taxon>
        <taxon>Desulfovibrionia</taxon>
        <taxon>Desulfovibrionales</taxon>
        <taxon>Desulfovibrionaceae</taxon>
        <taxon>Desulfocurvibacter</taxon>
    </lineage>
</organism>
<feature type="chain" id="PRO_5004069508" evidence="1">
    <location>
        <begin position="21"/>
        <end position="139"/>
    </location>
</feature>
<accession>M5PQ84</accession>
<evidence type="ECO:0000256" key="1">
    <source>
        <dbReference type="SAM" id="SignalP"/>
    </source>
</evidence>
<name>M5PQ84_DESAF</name>
<dbReference type="PATRIC" id="fig|1262666.3.peg.3141"/>
<feature type="signal peptide" evidence="1">
    <location>
        <begin position="1"/>
        <end position="20"/>
    </location>
</feature>
<keyword evidence="1" id="KW-0732">Signal</keyword>
<dbReference type="AlphaFoldDB" id="M5PQ84"/>
<dbReference type="OrthoDB" id="9792533at2"/>